<dbReference type="InterPro" id="IPR036161">
    <property type="entry name" value="RPB6/omega-like_sf"/>
</dbReference>
<dbReference type="eggNOG" id="KOG3405">
    <property type="taxonomic scope" value="Eukaryota"/>
</dbReference>
<sequence>EAVPPAERITTPYMTRFERARVLGTRALQISMNAPVMVELEGETDPLKIAMKELNQRKAPIPSRFPGGSRSLPGAFQEPSRRVPITVRRFLPDGSHEDWNVDELII</sequence>
<dbReference type="GeneID" id="17275173"/>
<dbReference type="STRING" id="2903.R1ETH7"/>
<keyword evidence="5" id="KW-1185">Reference proteome</keyword>
<dbReference type="RefSeq" id="XP_005782329.1">
    <property type="nucleotide sequence ID" value="XM_005782272.1"/>
</dbReference>
<dbReference type="GO" id="GO:0042797">
    <property type="term" value="P:tRNA transcription by RNA polymerase III"/>
    <property type="evidence" value="ECO:0007669"/>
    <property type="project" value="TreeGrafter"/>
</dbReference>
<dbReference type="HOGENOM" id="CLU_112527_2_1_1"/>
<reference evidence="5" key="1">
    <citation type="journal article" date="2013" name="Nature">
        <title>Pan genome of the phytoplankton Emiliania underpins its global distribution.</title>
        <authorList>
            <person name="Read B.A."/>
            <person name="Kegel J."/>
            <person name="Klute M.J."/>
            <person name="Kuo A."/>
            <person name="Lefebvre S.C."/>
            <person name="Maumus F."/>
            <person name="Mayer C."/>
            <person name="Miller J."/>
            <person name="Monier A."/>
            <person name="Salamov A."/>
            <person name="Young J."/>
            <person name="Aguilar M."/>
            <person name="Claverie J.M."/>
            <person name="Frickenhaus S."/>
            <person name="Gonzalez K."/>
            <person name="Herman E.K."/>
            <person name="Lin Y.C."/>
            <person name="Napier J."/>
            <person name="Ogata H."/>
            <person name="Sarno A.F."/>
            <person name="Shmutz J."/>
            <person name="Schroeder D."/>
            <person name="de Vargas C."/>
            <person name="Verret F."/>
            <person name="von Dassow P."/>
            <person name="Valentin K."/>
            <person name="Van de Peer Y."/>
            <person name="Wheeler G."/>
            <person name="Dacks J.B."/>
            <person name="Delwiche C.F."/>
            <person name="Dyhrman S.T."/>
            <person name="Glockner G."/>
            <person name="John U."/>
            <person name="Richards T."/>
            <person name="Worden A.Z."/>
            <person name="Zhang X."/>
            <person name="Grigoriev I.V."/>
            <person name="Allen A.E."/>
            <person name="Bidle K."/>
            <person name="Borodovsky M."/>
            <person name="Bowler C."/>
            <person name="Brownlee C."/>
            <person name="Cock J.M."/>
            <person name="Elias M."/>
            <person name="Gladyshev V.N."/>
            <person name="Groth M."/>
            <person name="Guda C."/>
            <person name="Hadaegh A."/>
            <person name="Iglesias-Rodriguez M.D."/>
            <person name="Jenkins J."/>
            <person name="Jones B.M."/>
            <person name="Lawson T."/>
            <person name="Leese F."/>
            <person name="Lindquist E."/>
            <person name="Lobanov A."/>
            <person name="Lomsadze A."/>
            <person name="Malik S.B."/>
            <person name="Marsh M.E."/>
            <person name="Mackinder L."/>
            <person name="Mock T."/>
            <person name="Mueller-Roeber B."/>
            <person name="Pagarete A."/>
            <person name="Parker M."/>
            <person name="Probert I."/>
            <person name="Quesneville H."/>
            <person name="Raines C."/>
            <person name="Rensing S.A."/>
            <person name="Riano-Pachon D.M."/>
            <person name="Richier S."/>
            <person name="Rokitta S."/>
            <person name="Shiraiwa Y."/>
            <person name="Soanes D.M."/>
            <person name="van der Giezen M."/>
            <person name="Wahlund T.M."/>
            <person name="Williams B."/>
            <person name="Wilson W."/>
            <person name="Wolfe G."/>
            <person name="Wurch L.L."/>
        </authorList>
    </citation>
    <scope>NUCLEOTIDE SEQUENCE</scope>
</reference>
<dbReference type="PaxDb" id="2903-EOD29900"/>
<evidence type="ECO:0000313" key="4">
    <source>
        <dbReference type="EnsemblProtists" id="EOD29900"/>
    </source>
</evidence>
<dbReference type="GO" id="GO:0005665">
    <property type="term" value="C:RNA polymerase II, core complex"/>
    <property type="evidence" value="ECO:0007669"/>
    <property type="project" value="TreeGrafter"/>
</dbReference>
<feature type="region of interest" description="Disordered" evidence="3">
    <location>
        <begin position="59"/>
        <end position="78"/>
    </location>
</feature>
<dbReference type="GO" id="GO:0005666">
    <property type="term" value="C:RNA polymerase III complex"/>
    <property type="evidence" value="ECO:0007669"/>
    <property type="project" value="TreeGrafter"/>
</dbReference>
<dbReference type="PANTHER" id="PTHR47227">
    <property type="entry name" value="DNA-DIRECTED RNA POLYMERASE SUBUNIT K"/>
    <property type="match status" value="1"/>
</dbReference>
<evidence type="ECO:0000313" key="5">
    <source>
        <dbReference type="Proteomes" id="UP000013827"/>
    </source>
</evidence>
<dbReference type="GO" id="GO:0003677">
    <property type="term" value="F:DNA binding"/>
    <property type="evidence" value="ECO:0007669"/>
    <property type="project" value="InterPro"/>
</dbReference>
<evidence type="ECO:0000256" key="3">
    <source>
        <dbReference type="SAM" id="MobiDB-lite"/>
    </source>
</evidence>
<dbReference type="PIRSF" id="PIRSF000778">
    <property type="entry name" value="RpoK/RPB6"/>
    <property type="match status" value="1"/>
</dbReference>
<dbReference type="InterPro" id="IPR006110">
    <property type="entry name" value="Pol_omega/Rpo6/RPB6"/>
</dbReference>
<dbReference type="GO" id="GO:0005736">
    <property type="term" value="C:RNA polymerase I complex"/>
    <property type="evidence" value="ECO:0007669"/>
    <property type="project" value="TreeGrafter"/>
</dbReference>
<dbReference type="KEGG" id="ehx:EMIHUDRAFT_47669"/>
<dbReference type="Gene3D" id="3.90.940.10">
    <property type="match status" value="2"/>
</dbReference>
<dbReference type="EnsemblProtists" id="EOD29900">
    <property type="protein sequence ID" value="EOD29900"/>
    <property type="gene ID" value="EMIHUDRAFT_47669"/>
</dbReference>
<evidence type="ECO:0000256" key="1">
    <source>
        <dbReference type="ARBA" id="ARBA00022478"/>
    </source>
</evidence>
<dbReference type="SUPFAM" id="SSF63562">
    <property type="entry name" value="RPB6/omega subunit-like"/>
    <property type="match status" value="2"/>
</dbReference>
<keyword evidence="2" id="KW-0804">Transcription</keyword>
<reference evidence="4" key="2">
    <citation type="submission" date="2024-10" db="UniProtKB">
        <authorList>
            <consortium name="EnsemblProtists"/>
        </authorList>
    </citation>
    <scope>IDENTIFICATION</scope>
</reference>
<dbReference type="Proteomes" id="UP000013827">
    <property type="component" value="Unassembled WGS sequence"/>
</dbReference>
<dbReference type="PROSITE" id="PS01111">
    <property type="entry name" value="RNA_POL_K_14KD"/>
    <property type="match status" value="1"/>
</dbReference>
<dbReference type="Pfam" id="PF01192">
    <property type="entry name" value="RNA_pol_Rpb6"/>
    <property type="match status" value="1"/>
</dbReference>
<dbReference type="GO" id="GO:0006360">
    <property type="term" value="P:transcription by RNA polymerase I"/>
    <property type="evidence" value="ECO:0007669"/>
    <property type="project" value="TreeGrafter"/>
</dbReference>
<dbReference type="InterPro" id="IPR006111">
    <property type="entry name" value="Rpo6/Rpb6"/>
</dbReference>
<dbReference type="AlphaFoldDB" id="A0A0D3K2B5"/>
<dbReference type="NCBIfam" id="NF002208">
    <property type="entry name" value="PRK01099.1-3"/>
    <property type="match status" value="1"/>
</dbReference>
<proteinExistence type="predicted"/>
<accession>A0A0D3K2B5</accession>
<dbReference type="InterPro" id="IPR020708">
    <property type="entry name" value="DNA-dir_RNA_polK_14-18kDa_CS"/>
</dbReference>
<name>A0A0D3K2B5_EMIH1</name>
<dbReference type="GO" id="GO:0003899">
    <property type="term" value="F:DNA-directed RNA polymerase activity"/>
    <property type="evidence" value="ECO:0007669"/>
    <property type="project" value="InterPro"/>
</dbReference>
<dbReference type="PANTHER" id="PTHR47227:SF5">
    <property type="entry name" value="DNA-DIRECTED RNA POLYMERASES I, II, AND III SUBUNIT RPABC2"/>
    <property type="match status" value="1"/>
</dbReference>
<protein>
    <submittedName>
        <fullName evidence="4">Uncharacterized protein</fullName>
    </submittedName>
</protein>
<dbReference type="GO" id="GO:0006366">
    <property type="term" value="P:transcription by RNA polymerase II"/>
    <property type="evidence" value="ECO:0007669"/>
    <property type="project" value="TreeGrafter"/>
</dbReference>
<evidence type="ECO:0000256" key="2">
    <source>
        <dbReference type="ARBA" id="ARBA00023163"/>
    </source>
</evidence>
<organism evidence="4 5">
    <name type="scientific">Emiliania huxleyi (strain CCMP1516)</name>
    <dbReference type="NCBI Taxonomy" id="280463"/>
    <lineage>
        <taxon>Eukaryota</taxon>
        <taxon>Haptista</taxon>
        <taxon>Haptophyta</taxon>
        <taxon>Prymnesiophyceae</taxon>
        <taxon>Isochrysidales</taxon>
        <taxon>Noelaerhabdaceae</taxon>
        <taxon>Emiliania</taxon>
    </lineage>
</organism>
<dbReference type="OMA" id="NTYEKWA"/>
<dbReference type="SMART" id="SM01409">
    <property type="entry name" value="RNA_pol_Rpb6"/>
    <property type="match status" value="1"/>
</dbReference>
<keyword evidence="1" id="KW-0240">DNA-directed RNA polymerase</keyword>